<proteinExistence type="inferred from homology"/>
<evidence type="ECO:0000313" key="9">
    <source>
        <dbReference type="Proteomes" id="UP001497444"/>
    </source>
</evidence>
<dbReference type="Proteomes" id="UP001497444">
    <property type="component" value="Chromosome 6"/>
</dbReference>
<dbReference type="PANTHER" id="PTHR10556">
    <property type="entry name" value="3-OXO-5-ALPHA-STEROID 4-DEHYDROGENASE"/>
    <property type="match status" value="1"/>
</dbReference>
<feature type="transmembrane region" description="Helical" evidence="6">
    <location>
        <begin position="20"/>
        <end position="39"/>
    </location>
</feature>
<reference evidence="8" key="1">
    <citation type="submission" date="2024-02" db="EMBL/GenBank/DDBJ databases">
        <authorList>
            <consortium name="ELIXIR-Norway"/>
            <consortium name="Elixir Norway"/>
        </authorList>
    </citation>
    <scope>NUCLEOTIDE SEQUENCE</scope>
</reference>
<name>A0ABP0X8E7_9BRYO</name>
<dbReference type="PROSITE" id="PS50244">
    <property type="entry name" value="S5A_REDUCTASE"/>
    <property type="match status" value="1"/>
</dbReference>
<evidence type="ECO:0000256" key="2">
    <source>
        <dbReference type="ARBA" id="ARBA00007742"/>
    </source>
</evidence>
<sequence length="318" mass="35559">MASSSSSSSSWPRFLFPNPNSFITALDVVILLTGVYLAYNEYSGMGLQYSKFAVAGLHERNEQKSKQKKKEKVFQFKSKTGMLLFYAPADCIAILFLAYSLSCYIVAGQLPMFLHALTELPGIATSHLKQYCTSDFDYRLLALAAAFSIHFSKRVLEVLFLHRFSGTTGGWDTFKISMLYAIVVGSLLCTQVLSFSLPGTSSPTIDLKGLGVSLFLLGICGNFYHHYLLSCLREDGNNKNKYVVPHGGLFKLLVCPHYVFEIIDFFGMATISQTILGFCCTFVVVVYLTGRTSQTKKWYAKKVEGFPQDRKILIPKVY</sequence>
<feature type="transmembrane region" description="Helical" evidence="6">
    <location>
        <begin position="83"/>
        <end position="107"/>
    </location>
</feature>
<keyword evidence="5 6" id="KW-0472">Membrane</keyword>
<feature type="domain" description="3-oxo-5-alpha-steroid 4-dehydrogenase C-terminal" evidence="7">
    <location>
        <begin position="206"/>
        <end position="318"/>
    </location>
</feature>
<dbReference type="InterPro" id="IPR039357">
    <property type="entry name" value="SRD5A/TECR"/>
</dbReference>
<evidence type="ECO:0000313" key="8">
    <source>
        <dbReference type="EMBL" id="CAK9274952.1"/>
    </source>
</evidence>
<protein>
    <recommendedName>
        <fullName evidence="7">3-oxo-5-alpha-steroid 4-dehydrogenase C-terminal domain-containing protein</fullName>
    </recommendedName>
</protein>
<comment type="subcellular location">
    <subcellularLocation>
        <location evidence="1">Membrane</location>
        <topology evidence="1">Multi-pass membrane protein</topology>
    </subcellularLocation>
</comment>
<evidence type="ECO:0000256" key="4">
    <source>
        <dbReference type="ARBA" id="ARBA00022989"/>
    </source>
</evidence>
<comment type="similarity">
    <text evidence="2">Belongs to the steroid 5-alpha reductase family.</text>
</comment>
<dbReference type="EMBL" id="OZ020101">
    <property type="protein sequence ID" value="CAK9274952.1"/>
    <property type="molecule type" value="Genomic_DNA"/>
</dbReference>
<feature type="transmembrane region" description="Helical" evidence="6">
    <location>
        <begin position="177"/>
        <end position="197"/>
    </location>
</feature>
<evidence type="ECO:0000259" key="7">
    <source>
        <dbReference type="Pfam" id="PF02544"/>
    </source>
</evidence>
<dbReference type="Pfam" id="PF02544">
    <property type="entry name" value="Steroid_dh"/>
    <property type="match status" value="1"/>
</dbReference>
<feature type="transmembrane region" description="Helical" evidence="6">
    <location>
        <begin position="209"/>
        <end position="230"/>
    </location>
</feature>
<evidence type="ECO:0000256" key="1">
    <source>
        <dbReference type="ARBA" id="ARBA00004141"/>
    </source>
</evidence>
<evidence type="ECO:0000256" key="5">
    <source>
        <dbReference type="ARBA" id="ARBA00023136"/>
    </source>
</evidence>
<keyword evidence="9" id="KW-1185">Reference proteome</keyword>
<keyword evidence="3 6" id="KW-0812">Transmembrane</keyword>
<gene>
    <name evidence="8" type="ORF">CSSPJE1EN1_LOCUS20430</name>
</gene>
<keyword evidence="4 6" id="KW-1133">Transmembrane helix</keyword>
<evidence type="ECO:0000256" key="3">
    <source>
        <dbReference type="ARBA" id="ARBA00022692"/>
    </source>
</evidence>
<organism evidence="8 9">
    <name type="scientific">Sphagnum jensenii</name>
    <dbReference type="NCBI Taxonomy" id="128206"/>
    <lineage>
        <taxon>Eukaryota</taxon>
        <taxon>Viridiplantae</taxon>
        <taxon>Streptophyta</taxon>
        <taxon>Embryophyta</taxon>
        <taxon>Bryophyta</taxon>
        <taxon>Sphagnophytina</taxon>
        <taxon>Sphagnopsida</taxon>
        <taxon>Sphagnales</taxon>
        <taxon>Sphagnaceae</taxon>
        <taxon>Sphagnum</taxon>
    </lineage>
</organism>
<accession>A0ABP0X8E7</accession>
<dbReference type="InterPro" id="IPR001104">
    <property type="entry name" value="3-oxo-5_a-steroid_4-DH_C"/>
</dbReference>
<evidence type="ECO:0000256" key="6">
    <source>
        <dbReference type="SAM" id="Phobius"/>
    </source>
</evidence>
<dbReference type="PANTHER" id="PTHR10556:SF35">
    <property type="entry name" value="3-OXO-5-ALPHA-STEROID 4-DEHYDROGENASE FAMILY PROTEIN"/>
    <property type="match status" value="1"/>
</dbReference>
<feature type="transmembrane region" description="Helical" evidence="6">
    <location>
        <begin position="265"/>
        <end position="288"/>
    </location>
</feature>